<accession>A0A0E9VD76</accession>
<organism evidence="1">
    <name type="scientific">Anguilla anguilla</name>
    <name type="common">European freshwater eel</name>
    <name type="synonym">Muraena anguilla</name>
    <dbReference type="NCBI Taxonomy" id="7936"/>
    <lineage>
        <taxon>Eukaryota</taxon>
        <taxon>Metazoa</taxon>
        <taxon>Chordata</taxon>
        <taxon>Craniata</taxon>
        <taxon>Vertebrata</taxon>
        <taxon>Euteleostomi</taxon>
        <taxon>Actinopterygii</taxon>
        <taxon>Neopterygii</taxon>
        <taxon>Teleostei</taxon>
        <taxon>Anguilliformes</taxon>
        <taxon>Anguillidae</taxon>
        <taxon>Anguilla</taxon>
    </lineage>
</organism>
<dbReference type="EMBL" id="GBXM01032503">
    <property type="protein sequence ID" value="JAH76074.1"/>
    <property type="molecule type" value="Transcribed_RNA"/>
</dbReference>
<sequence>MLSKCGENANGILFLACIIHEFSSASIDFGTHWNLVSDTDHLVLFSLQNCLIRGVLCL</sequence>
<evidence type="ECO:0000313" key="1">
    <source>
        <dbReference type="EMBL" id="JAH76074.1"/>
    </source>
</evidence>
<name>A0A0E9VD76_ANGAN</name>
<protein>
    <submittedName>
        <fullName evidence="1">Uncharacterized protein</fullName>
    </submittedName>
</protein>
<proteinExistence type="predicted"/>
<reference evidence="1" key="2">
    <citation type="journal article" date="2015" name="Fish Shellfish Immunol.">
        <title>Early steps in the European eel (Anguilla anguilla)-Vibrio vulnificus interaction in the gills: Role of the RtxA13 toxin.</title>
        <authorList>
            <person name="Callol A."/>
            <person name="Pajuelo D."/>
            <person name="Ebbesson L."/>
            <person name="Teles M."/>
            <person name="MacKenzie S."/>
            <person name="Amaro C."/>
        </authorList>
    </citation>
    <scope>NUCLEOTIDE SEQUENCE</scope>
</reference>
<reference evidence="1" key="1">
    <citation type="submission" date="2014-11" db="EMBL/GenBank/DDBJ databases">
        <authorList>
            <person name="Amaro Gonzalez C."/>
        </authorList>
    </citation>
    <scope>NUCLEOTIDE SEQUENCE</scope>
</reference>
<dbReference type="AlphaFoldDB" id="A0A0E9VD76"/>